<sequence length="618" mass="69531">MRAHDRNSAKQPPTPEHRPTELAENSPCPASGGPLPPRDVVALQRAIGNAATAHLLTTRGEAPDEPAQRSTVPDVLRQPGAPLGDQLRDEMEGRFGTDFSAVRLHTDTVAQRSATEIGARAYTSGQHIVTGTGSIDKHTLAHELTHVIQQRSGPVSGTDHGDGLRISDPGDRFEQEAEATATRVMTGAPLDHPHRIDAAHRTDTPAIQRQVGLEEPVLEKLHEMKSGEKAGLELFKLLLRETDNDSNADNQEALKLAKSKFDKSEPFLLIAALIRNWRETEPEKRRSEIENIVDHINEYAKLFESRLGYMAQVPIGSEFTFTNAPLKAVRPKSKKPEDILEAHKEHYEQAQERWRQAIQTLGNRRDNKAGDIPERKETRGKFNEVAYKYTFKEGPRPGGRLEKSFSYEVTLDHNVIEIVTSPYPASGTQDGQTLAKIFDQYIFGVARQAGLEADVDYGSGHINLDLAHTTGDDAQLLMRFIDAYFDDADYFKSEDPDKSNAPFMDEFDEKQQNEMSGAYDAIKKEFQKSVGDQNPWSAQRLAKELTTRVFKHNIADEPKEFSSHYQALNIEHVDERDKEARRLEIRRLPAQRDRQHLIEHLEKIQELLRRAQGGRPIA</sequence>
<feature type="region of interest" description="Disordered" evidence="1">
    <location>
        <begin position="56"/>
        <end position="86"/>
    </location>
</feature>
<dbReference type="EMBL" id="FNVB01000003">
    <property type="protein sequence ID" value="SEG48766.1"/>
    <property type="molecule type" value="Genomic_DNA"/>
</dbReference>
<feature type="region of interest" description="Disordered" evidence="1">
    <location>
        <begin position="1"/>
        <end position="38"/>
    </location>
</feature>
<dbReference type="Proteomes" id="UP000199690">
    <property type="component" value="Unassembled WGS sequence"/>
</dbReference>
<evidence type="ECO:0000313" key="6">
    <source>
        <dbReference type="Proteomes" id="UP000236729"/>
    </source>
</evidence>
<evidence type="ECO:0000313" key="3">
    <source>
        <dbReference type="EMBL" id="SEG48766.1"/>
    </source>
</evidence>
<dbReference type="Pfam" id="PF13699">
    <property type="entry name" value="eCIS_core"/>
    <property type="match status" value="1"/>
</dbReference>
<reference evidence="5 6" key="2">
    <citation type="submission" date="2016-10" db="EMBL/GenBank/DDBJ databases">
        <authorList>
            <person name="Varghese N."/>
            <person name="Submissions S."/>
        </authorList>
    </citation>
    <scope>NUCLEOTIDE SEQUENCE [LARGE SCALE GENOMIC DNA]</scope>
    <source>
        <strain evidence="6">ATCC 20501</strain>
        <strain evidence="4 5">CGMCC 4.3529</strain>
    </source>
</reference>
<evidence type="ECO:0000259" key="2">
    <source>
        <dbReference type="Pfam" id="PF13699"/>
    </source>
</evidence>
<keyword evidence="5" id="KW-1185">Reference proteome</keyword>
<dbReference type="AlphaFoldDB" id="A0A1H6ALX5"/>
<dbReference type="EMBL" id="FOME01000012">
    <property type="protein sequence ID" value="SFE58360.1"/>
    <property type="molecule type" value="Genomic_DNA"/>
</dbReference>
<feature type="domain" description="eCIS core" evidence="2">
    <location>
        <begin position="82"/>
        <end position="153"/>
    </location>
</feature>
<accession>A0A1I2BSV0</accession>
<accession>A0A1H6ALX5</accession>
<gene>
    <name evidence="3" type="ORF">SAMN02982929_02357</name>
    <name evidence="4" type="ORF">SAMN05216506_112191</name>
</gene>
<reference evidence="3" key="1">
    <citation type="submission" date="2016-10" db="EMBL/GenBank/DDBJ databases">
        <authorList>
            <person name="de Groot N.N."/>
        </authorList>
    </citation>
    <scope>NUCLEOTIDE SEQUENCE [LARGE SCALE GENOMIC DNA]</scope>
    <source>
        <strain evidence="3">ATCC 20501</strain>
    </source>
</reference>
<organism evidence="3 6">
    <name type="scientific">Saccharopolyspora kobensis</name>
    <dbReference type="NCBI Taxonomy" id="146035"/>
    <lineage>
        <taxon>Bacteria</taxon>
        <taxon>Bacillati</taxon>
        <taxon>Actinomycetota</taxon>
        <taxon>Actinomycetes</taxon>
        <taxon>Pseudonocardiales</taxon>
        <taxon>Pseudonocardiaceae</taxon>
        <taxon>Saccharopolyspora</taxon>
    </lineage>
</organism>
<proteinExistence type="predicted"/>
<protein>
    <recommendedName>
        <fullName evidence="2">eCIS core domain-containing protein</fullName>
    </recommendedName>
</protein>
<dbReference type="RefSeq" id="WP_093356836.1">
    <property type="nucleotide sequence ID" value="NZ_FNVB01000003.1"/>
</dbReference>
<dbReference type="Proteomes" id="UP000236729">
    <property type="component" value="Unassembled WGS sequence"/>
</dbReference>
<evidence type="ECO:0000256" key="1">
    <source>
        <dbReference type="SAM" id="MobiDB-lite"/>
    </source>
</evidence>
<name>A0A1H6ALX5_9PSEU</name>
<dbReference type="InterPro" id="IPR025295">
    <property type="entry name" value="eCIS_core_dom"/>
</dbReference>
<evidence type="ECO:0000313" key="4">
    <source>
        <dbReference type="EMBL" id="SFE58360.1"/>
    </source>
</evidence>
<evidence type="ECO:0000313" key="5">
    <source>
        <dbReference type="Proteomes" id="UP000199690"/>
    </source>
</evidence>